<dbReference type="Proteomes" id="UP000035489">
    <property type="component" value="Unassembled WGS sequence"/>
</dbReference>
<accession>A0A0H1RA08</accession>
<dbReference type="InterPro" id="IPR039793">
    <property type="entry name" value="UROS/Hem4"/>
</dbReference>
<comment type="function">
    <text evidence="6 9">Catalyzes cyclization of the linear tetrapyrrole, hydroxymethylbilane, to the macrocyclic uroporphyrinogen III.</text>
</comment>
<comment type="catalytic activity">
    <reaction evidence="8 9">
        <text>hydroxymethylbilane = uroporphyrinogen III + H2O</text>
        <dbReference type="Rhea" id="RHEA:18965"/>
        <dbReference type="ChEBI" id="CHEBI:15377"/>
        <dbReference type="ChEBI" id="CHEBI:57308"/>
        <dbReference type="ChEBI" id="CHEBI:57845"/>
        <dbReference type="EC" id="4.2.1.75"/>
    </reaction>
</comment>
<dbReference type="EC" id="4.2.1.75" evidence="3 9"/>
<dbReference type="CDD" id="cd06578">
    <property type="entry name" value="HemD"/>
    <property type="match status" value="1"/>
</dbReference>
<evidence type="ECO:0000256" key="4">
    <source>
        <dbReference type="ARBA" id="ARBA00023239"/>
    </source>
</evidence>
<dbReference type="GO" id="GO:0006780">
    <property type="term" value="P:uroporphyrinogen III biosynthetic process"/>
    <property type="evidence" value="ECO:0007669"/>
    <property type="project" value="UniProtKB-UniRule"/>
</dbReference>
<sequence>MRVLVTRAKDDAERTAQKLAALGHEALIAPVLRILPTGDPASVGLYDAVIVTSAHAVEALSSSADKSVPVFAVGERTAEVLRAEGFASVIAAEGDATSLSRLIRETLQSPRTLLHVTGRHHKEEPASSLRTAGFKVLTWEAYEAQAIESLPDQAEEAFQTGEIGAVLHYSRRSADLFVRLAERAGLHTAIRECPHLCLSADVAAPLRAAGAATRVADQPSEDALLRLVMSLS</sequence>
<dbReference type="GO" id="GO:0006782">
    <property type="term" value="P:protoporphyrinogen IX biosynthetic process"/>
    <property type="evidence" value="ECO:0007669"/>
    <property type="project" value="UniProtKB-UniRule"/>
</dbReference>
<dbReference type="STRING" id="1225564.AA309_16745"/>
<proteinExistence type="inferred from homology"/>
<dbReference type="SUPFAM" id="SSF69618">
    <property type="entry name" value="HemD-like"/>
    <property type="match status" value="1"/>
</dbReference>
<dbReference type="PANTHER" id="PTHR38042:SF1">
    <property type="entry name" value="UROPORPHYRINOGEN-III SYNTHASE, CHLOROPLASTIC"/>
    <property type="match status" value="1"/>
</dbReference>
<reference evidence="11 12" key="1">
    <citation type="submission" date="2015-05" db="EMBL/GenBank/DDBJ databases">
        <title>Draft genome sequence of Microvirga vignae strain BR3299, a novel nitrogen fixing bacteria isolated from Brazil semi-aired region.</title>
        <authorList>
            <person name="Zilli J.E."/>
            <person name="Passos S.R."/>
            <person name="Leite J."/>
            <person name="Baldani J.I."/>
            <person name="Xavier G.R."/>
            <person name="Rumjaneck N.G."/>
            <person name="Simoes-Araujo J.L."/>
        </authorList>
    </citation>
    <scope>NUCLEOTIDE SEQUENCE [LARGE SCALE GENOMIC DNA]</scope>
    <source>
        <strain evidence="11 12">BR3299</strain>
    </source>
</reference>
<evidence type="ECO:0000256" key="8">
    <source>
        <dbReference type="ARBA" id="ARBA00048617"/>
    </source>
</evidence>
<evidence type="ECO:0000313" key="11">
    <source>
        <dbReference type="EMBL" id="KLK92065.1"/>
    </source>
</evidence>
<comment type="pathway">
    <text evidence="1 9">Porphyrin-containing compound metabolism; protoporphyrin-IX biosynthesis; coproporphyrinogen-III from 5-aminolevulinate: step 3/4.</text>
</comment>
<dbReference type="Gene3D" id="3.40.50.10090">
    <property type="match status" value="2"/>
</dbReference>
<dbReference type="PANTHER" id="PTHR38042">
    <property type="entry name" value="UROPORPHYRINOGEN-III SYNTHASE, CHLOROPLASTIC"/>
    <property type="match status" value="1"/>
</dbReference>
<dbReference type="Pfam" id="PF02602">
    <property type="entry name" value="HEM4"/>
    <property type="match status" value="1"/>
</dbReference>
<dbReference type="AlphaFoldDB" id="A0A0H1RA08"/>
<keyword evidence="5 9" id="KW-0627">Porphyrin biosynthesis</keyword>
<evidence type="ECO:0000256" key="6">
    <source>
        <dbReference type="ARBA" id="ARBA00037589"/>
    </source>
</evidence>
<protein>
    <recommendedName>
        <fullName evidence="7 9">Uroporphyrinogen-III synthase</fullName>
        <ecNumber evidence="3 9">4.2.1.75</ecNumber>
    </recommendedName>
</protein>
<evidence type="ECO:0000256" key="3">
    <source>
        <dbReference type="ARBA" id="ARBA00013109"/>
    </source>
</evidence>
<evidence type="ECO:0000256" key="5">
    <source>
        <dbReference type="ARBA" id="ARBA00023244"/>
    </source>
</evidence>
<feature type="domain" description="Tetrapyrrole biosynthesis uroporphyrinogen III synthase" evidence="10">
    <location>
        <begin position="14"/>
        <end position="225"/>
    </location>
</feature>
<dbReference type="RefSeq" id="WP_047190150.1">
    <property type="nucleotide sequence ID" value="NZ_LCYG01000042.1"/>
</dbReference>
<comment type="similarity">
    <text evidence="2 9">Belongs to the uroporphyrinogen-III synthase family.</text>
</comment>
<gene>
    <name evidence="11" type="ORF">AA309_16745</name>
</gene>
<name>A0A0H1RA08_9HYPH</name>
<evidence type="ECO:0000313" key="12">
    <source>
        <dbReference type="Proteomes" id="UP000035489"/>
    </source>
</evidence>
<dbReference type="InterPro" id="IPR036108">
    <property type="entry name" value="4pyrrol_syn_uPrphyn_synt_sf"/>
</dbReference>
<evidence type="ECO:0000256" key="2">
    <source>
        <dbReference type="ARBA" id="ARBA00008133"/>
    </source>
</evidence>
<organism evidence="11 12">
    <name type="scientific">Microvirga vignae</name>
    <dbReference type="NCBI Taxonomy" id="1225564"/>
    <lineage>
        <taxon>Bacteria</taxon>
        <taxon>Pseudomonadati</taxon>
        <taxon>Pseudomonadota</taxon>
        <taxon>Alphaproteobacteria</taxon>
        <taxon>Hyphomicrobiales</taxon>
        <taxon>Methylobacteriaceae</taxon>
        <taxon>Microvirga</taxon>
    </lineage>
</organism>
<dbReference type="GO" id="GO:0004852">
    <property type="term" value="F:uroporphyrinogen-III synthase activity"/>
    <property type="evidence" value="ECO:0007669"/>
    <property type="project" value="UniProtKB-UniRule"/>
</dbReference>
<dbReference type="UniPathway" id="UPA00251">
    <property type="reaction ID" value="UER00320"/>
</dbReference>
<evidence type="ECO:0000259" key="10">
    <source>
        <dbReference type="Pfam" id="PF02602"/>
    </source>
</evidence>
<dbReference type="PATRIC" id="fig|1225564.3.peg.4451"/>
<evidence type="ECO:0000256" key="1">
    <source>
        <dbReference type="ARBA" id="ARBA00004772"/>
    </source>
</evidence>
<dbReference type="EMBL" id="LCYG01000042">
    <property type="protein sequence ID" value="KLK92065.1"/>
    <property type="molecule type" value="Genomic_DNA"/>
</dbReference>
<keyword evidence="4 9" id="KW-0456">Lyase</keyword>
<dbReference type="InterPro" id="IPR003754">
    <property type="entry name" value="4pyrrol_synth_uPrphyn_synth"/>
</dbReference>
<evidence type="ECO:0000256" key="7">
    <source>
        <dbReference type="ARBA" id="ARBA00040167"/>
    </source>
</evidence>
<evidence type="ECO:0000256" key="9">
    <source>
        <dbReference type="RuleBase" id="RU366031"/>
    </source>
</evidence>
<comment type="caution">
    <text evidence="11">The sequence shown here is derived from an EMBL/GenBank/DDBJ whole genome shotgun (WGS) entry which is preliminary data.</text>
</comment>
<dbReference type="OrthoDB" id="7163809at2"/>
<keyword evidence="12" id="KW-1185">Reference proteome</keyword>